<dbReference type="EMBL" id="ACPB03008068">
    <property type="status" value="NOT_ANNOTATED_CDS"/>
    <property type="molecule type" value="Genomic_DNA"/>
</dbReference>
<organism evidence="2 3">
    <name type="scientific">Rhodnius prolixus</name>
    <name type="common">Triatomid bug</name>
    <dbReference type="NCBI Taxonomy" id="13249"/>
    <lineage>
        <taxon>Eukaryota</taxon>
        <taxon>Metazoa</taxon>
        <taxon>Ecdysozoa</taxon>
        <taxon>Arthropoda</taxon>
        <taxon>Hexapoda</taxon>
        <taxon>Insecta</taxon>
        <taxon>Pterygota</taxon>
        <taxon>Neoptera</taxon>
        <taxon>Paraneoptera</taxon>
        <taxon>Hemiptera</taxon>
        <taxon>Heteroptera</taxon>
        <taxon>Panheteroptera</taxon>
        <taxon>Cimicomorpha</taxon>
        <taxon>Reduviidae</taxon>
        <taxon>Triatominae</taxon>
        <taxon>Rhodnius</taxon>
    </lineage>
</organism>
<evidence type="ECO:0000256" key="1">
    <source>
        <dbReference type="SAM" id="MobiDB-lite"/>
    </source>
</evidence>
<dbReference type="STRING" id="13249.T1HBD4"/>
<keyword evidence="3" id="KW-1185">Reference proteome</keyword>
<name>T1HBD4_RHOPR</name>
<reference evidence="2" key="1">
    <citation type="submission" date="2015-05" db="UniProtKB">
        <authorList>
            <consortium name="EnsemblMetazoa"/>
        </authorList>
    </citation>
    <scope>IDENTIFICATION</scope>
</reference>
<feature type="region of interest" description="Disordered" evidence="1">
    <location>
        <begin position="351"/>
        <end position="370"/>
    </location>
</feature>
<feature type="region of interest" description="Disordered" evidence="1">
    <location>
        <begin position="392"/>
        <end position="411"/>
    </location>
</feature>
<evidence type="ECO:0000313" key="3">
    <source>
        <dbReference type="Proteomes" id="UP000015103"/>
    </source>
</evidence>
<dbReference type="AlphaFoldDB" id="T1HBD4"/>
<dbReference type="InParanoid" id="T1HBD4"/>
<dbReference type="HOGENOM" id="CLU_669612_0_0_1"/>
<dbReference type="VEuPathDB" id="VectorBase:RPRC001344"/>
<dbReference type="EMBL" id="ACPB03008069">
    <property type="status" value="NOT_ANNOTATED_CDS"/>
    <property type="molecule type" value="Genomic_DNA"/>
</dbReference>
<sequence>MGRGCKVSELRREAWGGSRSLSLPSAAEEEKVRSRRCVGNEKKWRIAMVESDSMLTGLDLAHVSIVVVGGGGARRSSSATIGGMMMVASSNNGRDNIGGRQDGGGPVKVLPPFRLDNSIQMKNKYVWQQKQELERQRQQQQQQQSNNKHENLLLRPSRLSLPTPSPLLIGATIQTDRRQRHSISGLRPHHAYLHKPSASSTTSSVFSTAVISGAASAPNLTDIISNTASVSGTGWSDPPSFVSSSGASSPTPLPEFFLAQRLASNTNSNYYSHRDSIEVAEFYSRSVDNTHFAPIVGKFEDGESGEVTPVSGGSEEDMCSETLLHEADTTVIPTDTPRLRLADICWDTPQEGSRAEGECPDQNVNTPTPTPSRFVCTSVNEPVQQEPALTLATSSAESTSVGFHVASPTVE</sequence>
<evidence type="ECO:0000313" key="2">
    <source>
        <dbReference type="EnsemblMetazoa" id="RPRC001344-PA"/>
    </source>
</evidence>
<proteinExistence type="predicted"/>
<accession>T1HBD4</accession>
<dbReference type="Proteomes" id="UP000015103">
    <property type="component" value="Unassembled WGS sequence"/>
</dbReference>
<feature type="region of interest" description="Disordered" evidence="1">
    <location>
        <begin position="134"/>
        <end position="159"/>
    </location>
</feature>
<protein>
    <submittedName>
        <fullName evidence="2">Uncharacterized protein</fullName>
    </submittedName>
</protein>
<dbReference type="EnsemblMetazoa" id="RPRC001344-RA">
    <property type="protein sequence ID" value="RPRC001344-PA"/>
    <property type="gene ID" value="RPRC001344"/>
</dbReference>